<dbReference type="PANTHER" id="PTHR10434">
    <property type="entry name" value="1-ACYL-SN-GLYCEROL-3-PHOSPHATE ACYLTRANSFERASE"/>
    <property type="match status" value="1"/>
</dbReference>
<accession>A0A9P7YQE0</accession>
<dbReference type="InterPro" id="IPR004552">
    <property type="entry name" value="AGP_acyltrans"/>
</dbReference>
<feature type="transmembrane region" description="Helical" evidence="5">
    <location>
        <begin position="39"/>
        <end position="62"/>
    </location>
</feature>
<keyword evidence="4" id="KW-0594">Phospholipid biosynthesis</keyword>
<dbReference type="EMBL" id="MU251391">
    <property type="protein sequence ID" value="KAG9237213.1"/>
    <property type="molecule type" value="Genomic_DNA"/>
</dbReference>
<dbReference type="Proteomes" id="UP000824998">
    <property type="component" value="Unassembled WGS sequence"/>
</dbReference>
<dbReference type="OrthoDB" id="202234at2759"/>
<comment type="catalytic activity">
    <reaction evidence="4">
        <text>a 1-acyl-sn-glycero-3-phosphate + an acyl-CoA = a 1,2-diacyl-sn-glycero-3-phosphate + CoA</text>
        <dbReference type="Rhea" id="RHEA:19709"/>
        <dbReference type="ChEBI" id="CHEBI:57287"/>
        <dbReference type="ChEBI" id="CHEBI:57970"/>
        <dbReference type="ChEBI" id="CHEBI:58342"/>
        <dbReference type="ChEBI" id="CHEBI:58608"/>
        <dbReference type="EC" id="2.3.1.51"/>
    </reaction>
</comment>
<keyword evidence="4" id="KW-1208">Phospholipid metabolism</keyword>
<keyword evidence="4" id="KW-0444">Lipid biosynthesis</keyword>
<evidence type="ECO:0000313" key="8">
    <source>
        <dbReference type="Proteomes" id="UP000824998"/>
    </source>
</evidence>
<evidence type="ECO:0000256" key="3">
    <source>
        <dbReference type="ARBA" id="ARBA00023315"/>
    </source>
</evidence>
<dbReference type="CDD" id="cd07989">
    <property type="entry name" value="LPLAT_AGPAT-like"/>
    <property type="match status" value="1"/>
</dbReference>
<evidence type="ECO:0000313" key="7">
    <source>
        <dbReference type="EMBL" id="KAG9237213.1"/>
    </source>
</evidence>
<keyword evidence="5" id="KW-0812">Transmembrane</keyword>
<keyword evidence="5" id="KW-0472">Membrane</keyword>
<dbReference type="AlphaFoldDB" id="A0A9P7YQE0"/>
<evidence type="ECO:0000256" key="5">
    <source>
        <dbReference type="SAM" id="Phobius"/>
    </source>
</evidence>
<keyword evidence="8" id="KW-1185">Reference proteome</keyword>
<dbReference type="NCBIfam" id="TIGR00530">
    <property type="entry name" value="AGP_acyltrn"/>
    <property type="match status" value="1"/>
</dbReference>
<evidence type="ECO:0000259" key="6">
    <source>
        <dbReference type="SMART" id="SM00563"/>
    </source>
</evidence>
<dbReference type="SMART" id="SM00563">
    <property type="entry name" value="PlsC"/>
    <property type="match status" value="1"/>
</dbReference>
<dbReference type="GO" id="GO:0016020">
    <property type="term" value="C:membrane"/>
    <property type="evidence" value="ECO:0007669"/>
    <property type="project" value="InterPro"/>
</dbReference>
<dbReference type="GO" id="GO:0003841">
    <property type="term" value="F:1-acylglycerol-3-phosphate O-acyltransferase activity"/>
    <property type="evidence" value="ECO:0007669"/>
    <property type="project" value="UniProtKB-UniRule"/>
</dbReference>
<dbReference type="InterPro" id="IPR002123">
    <property type="entry name" value="Plipid/glycerol_acylTrfase"/>
</dbReference>
<keyword evidence="5" id="KW-1133">Transmembrane helix</keyword>
<organism evidence="7 8">
    <name type="scientific">Amylocarpus encephaloides</name>
    <dbReference type="NCBI Taxonomy" id="45428"/>
    <lineage>
        <taxon>Eukaryota</taxon>
        <taxon>Fungi</taxon>
        <taxon>Dikarya</taxon>
        <taxon>Ascomycota</taxon>
        <taxon>Pezizomycotina</taxon>
        <taxon>Leotiomycetes</taxon>
        <taxon>Helotiales</taxon>
        <taxon>Helotiales incertae sedis</taxon>
        <taxon>Amylocarpus</taxon>
    </lineage>
</organism>
<reference evidence="7" key="1">
    <citation type="journal article" date="2021" name="IMA Fungus">
        <title>Genomic characterization of three marine fungi, including Emericellopsis atlantica sp. nov. with signatures of a generalist lifestyle and marine biomass degradation.</title>
        <authorList>
            <person name="Hagestad O.C."/>
            <person name="Hou L."/>
            <person name="Andersen J.H."/>
            <person name="Hansen E.H."/>
            <person name="Altermark B."/>
            <person name="Li C."/>
            <person name="Kuhnert E."/>
            <person name="Cox R.J."/>
            <person name="Crous P.W."/>
            <person name="Spatafora J.W."/>
            <person name="Lail K."/>
            <person name="Amirebrahimi M."/>
            <person name="Lipzen A."/>
            <person name="Pangilinan J."/>
            <person name="Andreopoulos W."/>
            <person name="Hayes R.D."/>
            <person name="Ng V."/>
            <person name="Grigoriev I.V."/>
            <person name="Jackson S.A."/>
            <person name="Sutton T.D.S."/>
            <person name="Dobson A.D.W."/>
            <person name="Rama T."/>
        </authorList>
    </citation>
    <scope>NUCLEOTIDE SEQUENCE</scope>
    <source>
        <strain evidence="7">TRa018bII</strain>
    </source>
</reference>
<name>A0A9P7YQE0_9HELO</name>
<sequence>MSTILYYVEVSLAGYVAFTLAFYALSLRIPAAGFIARLLASYISLVICAGYGVFISICLRLVGDYRIAQWTVARSFKYVMRFTTGIEFVVEDPHNYLKTTHPAVIIGNHQTELDVLMLGSVFPRHCSVAAKKSLKNIPVLGWFMALSGTVFIDRTNSNNARSAMASASSEITSKRQSVYMFPEGTRSYSKEPMMLPFKKGAFHLAVQAGVPIIPVVVANYSNILYIKGWIFRSGVIPVKVLKPIETKNLSASDVEDLTRDTRETMLQELVLLTSKARGRPLAMPEKKSGNGVLKTSGIEATITS</sequence>
<proteinExistence type="inferred from homology"/>
<dbReference type="SUPFAM" id="SSF69593">
    <property type="entry name" value="Glycerol-3-phosphate (1)-acyltransferase"/>
    <property type="match status" value="1"/>
</dbReference>
<keyword evidence="3 4" id="KW-0012">Acyltransferase</keyword>
<comment type="caution">
    <text evidence="7">The sequence shown here is derived from an EMBL/GenBank/DDBJ whole genome shotgun (WGS) entry which is preliminary data.</text>
</comment>
<dbReference type="GO" id="GO:0006654">
    <property type="term" value="P:phosphatidic acid biosynthetic process"/>
    <property type="evidence" value="ECO:0007669"/>
    <property type="project" value="TreeGrafter"/>
</dbReference>
<comment type="similarity">
    <text evidence="1 4">Belongs to the 1-acyl-sn-glycerol-3-phosphate acyltransferase family.</text>
</comment>
<evidence type="ECO:0000256" key="2">
    <source>
        <dbReference type="ARBA" id="ARBA00022679"/>
    </source>
</evidence>
<feature type="transmembrane region" description="Helical" evidence="5">
    <location>
        <begin position="6"/>
        <end position="27"/>
    </location>
</feature>
<dbReference type="Pfam" id="PF01553">
    <property type="entry name" value="Acyltransferase"/>
    <property type="match status" value="1"/>
</dbReference>
<comment type="domain">
    <text evidence="4">The HXXXXD motif is essential for acyltransferase activity and may constitute the binding site for the phosphate moiety of the glycerol-3-phosphate.</text>
</comment>
<protein>
    <recommendedName>
        <fullName evidence="4">1-acyl-sn-glycerol-3-phosphate acyltransferase</fullName>
        <ecNumber evidence="4">2.3.1.51</ecNumber>
    </recommendedName>
</protein>
<dbReference type="PANTHER" id="PTHR10434:SF11">
    <property type="entry name" value="1-ACYL-SN-GLYCEROL-3-PHOSPHATE ACYLTRANSFERASE"/>
    <property type="match status" value="1"/>
</dbReference>
<feature type="domain" description="Phospholipid/glycerol acyltransferase" evidence="6">
    <location>
        <begin position="103"/>
        <end position="220"/>
    </location>
</feature>
<gene>
    <name evidence="7" type="ORF">BJ875DRAFT_481536</name>
</gene>
<keyword evidence="4" id="KW-0443">Lipid metabolism</keyword>
<dbReference type="GO" id="GO:0005783">
    <property type="term" value="C:endoplasmic reticulum"/>
    <property type="evidence" value="ECO:0007669"/>
    <property type="project" value="TreeGrafter"/>
</dbReference>
<evidence type="ECO:0000256" key="4">
    <source>
        <dbReference type="RuleBase" id="RU361267"/>
    </source>
</evidence>
<evidence type="ECO:0000256" key="1">
    <source>
        <dbReference type="ARBA" id="ARBA00008655"/>
    </source>
</evidence>
<dbReference type="EC" id="2.3.1.51" evidence="4"/>
<keyword evidence="2 4" id="KW-0808">Transferase</keyword>